<keyword evidence="3" id="KW-1185">Reference proteome</keyword>
<evidence type="ECO:0000313" key="3">
    <source>
        <dbReference type="Proteomes" id="UP000010552"/>
    </source>
</evidence>
<sequence length="159" mass="16474">MLRTLRSISPRGAWEGHGSPFGETAGAPLGDATEAPPGDATKAPLGRPPEPLQGMPLLQLLLGSGRPGLRDRDRDRASPFGAPLGRRPGVARAPVAGVAAAGRRSYSQEVKYKACELQSSESSGGDQRLQCDVECAMLEAQGAAKKSLGKTGQGTVQKS</sequence>
<gene>
    <name evidence="2" type="ORF">PAL_GLEAN10019383</name>
</gene>
<evidence type="ECO:0000256" key="1">
    <source>
        <dbReference type="SAM" id="MobiDB-lite"/>
    </source>
</evidence>
<feature type="region of interest" description="Disordered" evidence="1">
    <location>
        <begin position="1"/>
        <end position="89"/>
    </location>
</feature>
<organism evidence="2 3">
    <name type="scientific">Pteropus alecto</name>
    <name type="common">Black flying fox</name>
    <dbReference type="NCBI Taxonomy" id="9402"/>
    <lineage>
        <taxon>Eukaryota</taxon>
        <taxon>Metazoa</taxon>
        <taxon>Chordata</taxon>
        <taxon>Craniata</taxon>
        <taxon>Vertebrata</taxon>
        <taxon>Euteleostomi</taxon>
        <taxon>Mammalia</taxon>
        <taxon>Eutheria</taxon>
        <taxon>Laurasiatheria</taxon>
        <taxon>Chiroptera</taxon>
        <taxon>Yinpterochiroptera</taxon>
        <taxon>Pteropodoidea</taxon>
        <taxon>Pteropodidae</taxon>
        <taxon>Pteropodinae</taxon>
        <taxon>Pteropus</taxon>
    </lineage>
</organism>
<accession>L5JVV6</accession>
<name>L5JVV6_PTEAL</name>
<dbReference type="Proteomes" id="UP000010552">
    <property type="component" value="Unassembled WGS sequence"/>
</dbReference>
<feature type="compositionally biased region" description="Low complexity" evidence="1">
    <location>
        <begin position="52"/>
        <end position="64"/>
    </location>
</feature>
<reference evidence="3" key="1">
    <citation type="journal article" date="2013" name="Science">
        <title>Comparative analysis of bat genomes provides insight into the evolution of flight and immunity.</title>
        <authorList>
            <person name="Zhang G."/>
            <person name="Cowled C."/>
            <person name="Shi Z."/>
            <person name="Huang Z."/>
            <person name="Bishop-Lilly K.A."/>
            <person name="Fang X."/>
            <person name="Wynne J.W."/>
            <person name="Xiong Z."/>
            <person name="Baker M.L."/>
            <person name="Zhao W."/>
            <person name="Tachedjian M."/>
            <person name="Zhu Y."/>
            <person name="Zhou P."/>
            <person name="Jiang X."/>
            <person name="Ng J."/>
            <person name="Yang L."/>
            <person name="Wu L."/>
            <person name="Xiao J."/>
            <person name="Feng Y."/>
            <person name="Chen Y."/>
            <person name="Sun X."/>
            <person name="Zhang Y."/>
            <person name="Marsh G.A."/>
            <person name="Crameri G."/>
            <person name="Broder C.C."/>
            <person name="Frey K.G."/>
            <person name="Wang L.F."/>
            <person name="Wang J."/>
        </authorList>
    </citation>
    <scope>NUCLEOTIDE SEQUENCE [LARGE SCALE GENOMIC DNA]</scope>
</reference>
<dbReference type="AlphaFoldDB" id="L5JVV6"/>
<protein>
    <submittedName>
        <fullName evidence="2">Uncharacterized protein</fullName>
    </submittedName>
</protein>
<dbReference type="EMBL" id="KB031134">
    <property type="protein sequence ID" value="ELK02403.1"/>
    <property type="molecule type" value="Genomic_DNA"/>
</dbReference>
<evidence type="ECO:0000313" key="2">
    <source>
        <dbReference type="EMBL" id="ELK02403.1"/>
    </source>
</evidence>
<proteinExistence type="predicted"/>
<feature type="compositionally biased region" description="Basic and acidic residues" evidence="1">
    <location>
        <begin position="68"/>
        <end position="77"/>
    </location>
</feature>
<dbReference type="InParanoid" id="L5JVV6"/>